<organism evidence="1 2">
    <name type="scientific">Psychroserpens ponticola</name>
    <dbReference type="NCBI Taxonomy" id="2932268"/>
    <lineage>
        <taxon>Bacteria</taxon>
        <taxon>Pseudomonadati</taxon>
        <taxon>Bacteroidota</taxon>
        <taxon>Flavobacteriia</taxon>
        <taxon>Flavobacteriales</taxon>
        <taxon>Flavobacteriaceae</taxon>
        <taxon>Psychroserpens</taxon>
    </lineage>
</organism>
<evidence type="ECO:0000313" key="1">
    <source>
        <dbReference type="EMBL" id="WCO03557.1"/>
    </source>
</evidence>
<proteinExistence type="predicted"/>
<dbReference type="RefSeq" id="WP_249997272.1">
    <property type="nucleotide sequence ID" value="NZ_CP116221.1"/>
</dbReference>
<gene>
    <name evidence="1" type="ORF">MUN68_008620</name>
</gene>
<sequence>MIKTSYKSHPIKGFTHSIGTKQVSEMLSGIEIYDDLSISFDKEKGHRMGVSVPGWNGRTMKGQSRELLGFWRVISGTYSKPLDKWTINLKAVEIENNKRIKKFLIEIGIPLLRNWFESEKPETWYNGHRNFLIGLNENLTEYCTWETHNDRTVNKKTELISTLKKLNESS</sequence>
<evidence type="ECO:0000313" key="2">
    <source>
        <dbReference type="Proteomes" id="UP001202717"/>
    </source>
</evidence>
<name>A0ABY7S3K1_9FLAO</name>
<protein>
    <recommendedName>
        <fullName evidence="3">Homing endonuclease LAGLIDADG domain-containing protein</fullName>
    </recommendedName>
</protein>
<evidence type="ECO:0008006" key="3">
    <source>
        <dbReference type="Google" id="ProtNLM"/>
    </source>
</evidence>
<reference evidence="1 2" key="1">
    <citation type="submission" date="2023-01" db="EMBL/GenBank/DDBJ databases">
        <title>Psychroserpens ponticola sp. nov., isolated from seawater.</title>
        <authorList>
            <person name="Kristyanto S."/>
            <person name="Jung J."/>
            <person name="Kim J.M."/>
            <person name="Jeon C.O."/>
        </authorList>
    </citation>
    <scope>NUCLEOTIDE SEQUENCE [LARGE SCALE GENOMIC DNA]</scope>
    <source>
        <strain evidence="1 2">MSW6</strain>
    </source>
</reference>
<accession>A0ABY7S3K1</accession>
<keyword evidence="2" id="KW-1185">Reference proteome</keyword>
<dbReference type="Proteomes" id="UP001202717">
    <property type="component" value="Chromosome"/>
</dbReference>
<dbReference type="EMBL" id="CP116221">
    <property type="protein sequence ID" value="WCO03557.1"/>
    <property type="molecule type" value="Genomic_DNA"/>
</dbReference>